<keyword evidence="3" id="KW-1185">Reference proteome</keyword>
<dbReference type="EMBL" id="CP058649">
    <property type="protein sequence ID" value="QUI24781.1"/>
    <property type="molecule type" value="Genomic_DNA"/>
</dbReference>
<dbReference type="InterPro" id="IPR059123">
    <property type="entry name" value="StrF_dom"/>
</dbReference>
<sequence length="220" mass="25638">MDQRRMAFITCVNQEVLYQKSLKFINRLEVPEDIQIECIPIKNAPSLTKGYNKGMQQTQAKYKVYLHQDVSILHKGFIKDIVTLFQMHEEIGMLGVIGARTLPSDGVWWKTYHGAGKVYDNHSGKMGMINFQDDKKSIEHVACVDGLLMATQYDLPWQEKLFDGWHFYDISQCFDFQKAGYKVAVPYQHMPWCVHDCGIVNLDGYDHYRKIFLKNFLKTQ</sequence>
<reference evidence="2" key="1">
    <citation type="submission" date="2020-07" db="EMBL/GenBank/DDBJ databases">
        <title>Vallitalea pronyensis genome.</title>
        <authorList>
            <person name="Postec A."/>
        </authorList>
    </citation>
    <scope>NUCLEOTIDE SEQUENCE</scope>
    <source>
        <strain evidence="2">FatNI3</strain>
    </source>
</reference>
<dbReference type="Pfam" id="PF13712">
    <property type="entry name" value="Glyco_tranf_2_5"/>
    <property type="match status" value="1"/>
</dbReference>
<evidence type="ECO:0000259" key="1">
    <source>
        <dbReference type="Pfam" id="PF13712"/>
    </source>
</evidence>
<evidence type="ECO:0000313" key="2">
    <source>
        <dbReference type="EMBL" id="QUI24781.1"/>
    </source>
</evidence>
<protein>
    <submittedName>
        <fullName evidence="2">Glycosyltransferase</fullName>
    </submittedName>
</protein>
<dbReference type="KEGG" id="vpy:HZI73_21855"/>
<accession>A0A8J8MNG3</accession>
<dbReference type="InterPro" id="IPR029044">
    <property type="entry name" value="Nucleotide-diphossugar_trans"/>
</dbReference>
<organism evidence="2 3">
    <name type="scientific">Vallitalea pronyensis</name>
    <dbReference type="NCBI Taxonomy" id="1348613"/>
    <lineage>
        <taxon>Bacteria</taxon>
        <taxon>Bacillati</taxon>
        <taxon>Bacillota</taxon>
        <taxon>Clostridia</taxon>
        <taxon>Lachnospirales</taxon>
        <taxon>Vallitaleaceae</taxon>
        <taxon>Vallitalea</taxon>
    </lineage>
</organism>
<dbReference type="RefSeq" id="WP_212695477.1">
    <property type="nucleotide sequence ID" value="NZ_CP058649.1"/>
</dbReference>
<dbReference type="AlphaFoldDB" id="A0A8J8MNG3"/>
<name>A0A8J8MNG3_9FIRM</name>
<dbReference type="SUPFAM" id="SSF53448">
    <property type="entry name" value="Nucleotide-diphospho-sugar transferases"/>
    <property type="match status" value="1"/>
</dbReference>
<evidence type="ECO:0000313" key="3">
    <source>
        <dbReference type="Proteomes" id="UP000683246"/>
    </source>
</evidence>
<feature type="domain" description="Streptomycin biosynthesis protein StrF" evidence="1">
    <location>
        <begin position="7"/>
        <end position="215"/>
    </location>
</feature>
<dbReference type="Gene3D" id="3.90.550.10">
    <property type="entry name" value="Spore Coat Polysaccharide Biosynthesis Protein SpsA, Chain A"/>
    <property type="match status" value="1"/>
</dbReference>
<gene>
    <name evidence="2" type="ORF">HZI73_21855</name>
</gene>
<proteinExistence type="predicted"/>
<dbReference type="Proteomes" id="UP000683246">
    <property type="component" value="Chromosome"/>
</dbReference>